<dbReference type="GO" id="GO:0016491">
    <property type="term" value="F:oxidoreductase activity"/>
    <property type="evidence" value="ECO:0007669"/>
    <property type="project" value="UniProtKB-KW"/>
</dbReference>
<proteinExistence type="inferred from homology"/>
<dbReference type="GO" id="GO:0006695">
    <property type="term" value="P:cholesterol biosynthetic process"/>
    <property type="evidence" value="ECO:0007669"/>
    <property type="project" value="InterPro"/>
</dbReference>
<dbReference type="InterPro" id="IPR006094">
    <property type="entry name" value="Oxid_FAD_bind_N"/>
</dbReference>
<reference evidence="6" key="1">
    <citation type="submission" date="2021-07" db="EMBL/GenBank/DDBJ databases">
        <authorList>
            <person name="Branca A.L. A."/>
        </authorList>
    </citation>
    <scope>NUCLEOTIDE SEQUENCE</scope>
</reference>
<gene>
    <name evidence="6" type="ORF">POLS_LOCUS9755</name>
</gene>
<comment type="caution">
    <text evidence="6">The sequence shown here is derived from an EMBL/GenBank/DDBJ whole genome shotgun (WGS) entry which is preliminary data.</text>
</comment>
<dbReference type="Pfam" id="PF00156">
    <property type="entry name" value="Pribosyltran"/>
    <property type="match status" value="1"/>
</dbReference>
<dbReference type="GO" id="GO:0004631">
    <property type="term" value="F:phosphomevalonate kinase activity"/>
    <property type="evidence" value="ECO:0007669"/>
    <property type="project" value="InterPro"/>
</dbReference>
<dbReference type="Pfam" id="PF04275">
    <property type="entry name" value="P-mevalo_kinase"/>
    <property type="match status" value="1"/>
</dbReference>
<keyword evidence="7" id="KW-1185">Reference proteome</keyword>
<dbReference type="Gene3D" id="3.40.462.20">
    <property type="match status" value="1"/>
</dbReference>
<dbReference type="InterPro" id="IPR050416">
    <property type="entry name" value="FAD-linked_Oxidoreductase"/>
</dbReference>
<dbReference type="GO" id="GO:0005737">
    <property type="term" value="C:cytoplasm"/>
    <property type="evidence" value="ECO:0007669"/>
    <property type="project" value="InterPro"/>
</dbReference>
<dbReference type="OrthoDB" id="363185at2759"/>
<sequence length="1148" mass="124818">MATLNSLKVALRQSDNQMTPALGSPLSEEQYRDGFSILAKGSHLTVYKDFIVPQLCHLLVPLLHLRARFSILEIGPGPESVLTHLPEYLRARITKYTAYEPNKIFASSLETILSSSVGTKPPFPSLDGPAILHQAPFDPYYENGSDLSASGHESEKFDLVLFCHSMYGMKEQNKCINKALGMLAGMPAIGMVVVFHRDGSLSLGGLACDQTASFPTGTVCVPDDNASLDCFASFVSGYSSHNFETIRLGRREVCRELGRRDVSHPDHLVFSSPEIMVTFKKSATALSKLKGKVPLLFGNREVKNREARLSKPSCVVRPSEIYHIQRCVKWALEHNVGLSVIGGGHSGHCMRSHVVAVDMADMNKINIIGANDTAESESSPCPLVIAEAGCTTGNIIKKTMEAGLTVPLGSRPSVGAGLWLQGGIGHLARVRGLTCDAIVGAVVVGVESGQIFCIGSVPSEHWPGGAIRPGNEADLLWAIKGAGTSVGIVAKVVFKATKVRNYSVQNWVIPLPDKSTADVKLDQIGRLTGSNLPRNCSVDAYLYCDNDQLHLGVTRFESFISRGQEMPMLNLPNLDPILGQGSEIRTMNGVELFEAEMHMSLMHGGHDAAKTSSFKRCLFLKDLGSPMTSILVSALESRPMSFCYFHLLHGGGAVREVAFNATAFGCRDWEYACVITGVWRRNDDDTQVARAAIDWVYKVANDLLQLDCGVYNADLGPDPRDAALVANAFGPNAERLVGIRHRADPHNVLAFTCPIPRSTKCNRQRVTFLVSGDSCAGKDYCAPIWASVLRARRQKPLTARVVSISTATKVAYATATGADAARLLNDRPYKEQHRAAIGSFFQKQLEQRPRLLEEQFVDVVKDNLDVDVLFITGMRDKAPVASLSHLVPDTKLVDIHVRASEATKQARKGVDDNQTQGQEVSSLTELDYSPALVFDNEMTGSEAVEQFARQFLLPFLDNRLQKLADMVRVVPNFPSRGISFRHVLSLLQQPSGLAHCVSLLRDHFIQKAPVNVILSCEAGGFVFASPLALITDTPVVLVRTAGKLPPPTYSVSKVASHISESLQSTESKIELERNAIPKGASVVVVDDVFASGRTICAMLRLLEKAHVCIQDVSVLVVAEFPLHAGRKLLHRCGFGGVSVQSLLVFDGA</sequence>
<dbReference type="EMBL" id="CAJVOS010000104">
    <property type="protein sequence ID" value="CAG8293993.1"/>
    <property type="molecule type" value="Genomic_DNA"/>
</dbReference>
<dbReference type="Pfam" id="PF01565">
    <property type="entry name" value="FAD_binding_4"/>
    <property type="match status" value="1"/>
</dbReference>
<dbReference type="InterPro" id="IPR029057">
    <property type="entry name" value="PRTase-like"/>
</dbReference>
<keyword evidence="4" id="KW-0560">Oxidoreductase</keyword>
<organism evidence="6 7">
    <name type="scientific">Penicillium olsonii</name>
    <dbReference type="NCBI Taxonomy" id="99116"/>
    <lineage>
        <taxon>Eukaryota</taxon>
        <taxon>Fungi</taxon>
        <taxon>Dikarya</taxon>
        <taxon>Ascomycota</taxon>
        <taxon>Pezizomycotina</taxon>
        <taxon>Eurotiomycetes</taxon>
        <taxon>Eurotiomycetidae</taxon>
        <taxon>Eurotiales</taxon>
        <taxon>Aspergillaceae</taxon>
        <taxon>Penicillium</taxon>
    </lineage>
</organism>
<keyword evidence="2" id="KW-0285">Flavoprotein</keyword>
<comment type="similarity">
    <text evidence="1">Belongs to the oxygen-dependent FAD-linked oxidoreductase family.</text>
</comment>
<dbReference type="PANTHER" id="PTHR42973">
    <property type="entry name" value="BINDING OXIDOREDUCTASE, PUTATIVE (AFU_ORTHOLOGUE AFUA_1G17690)-RELATED"/>
    <property type="match status" value="1"/>
</dbReference>
<dbReference type="GO" id="GO:0071949">
    <property type="term" value="F:FAD binding"/>
    <property type="evidence" value="ECO:0007669"/>
    <property type="project" value="InterPro"/>
</dbReference>
<dbReference type="InterPro" id="IPR016169">
    <property type="entry name" value="FAD-bd_PCMH_sub2"/>
</dbReference>
<dbReference type="SUPFAM" id="SSF56176">
    <property type="entry name" value="FAD-binding/transporter-associated domain-like"/>
    <property type="match status" value="1"/>
</dbReference>
<dbReference type="InterPro" id="IPR029063">
    <property type="entry name" value="SAM-dependent_MTases_sf"/>
</dbReference>
<dbReference type="Gene3D" id="3.30.465.10">
    <property type="match status" value="1"/>
</dbReference>
<dbReference type="PANTHER" id="PTHR42973:SF25">
    <property type="entry name" value="PHOSPHOMEVALONATE KINASE"/>
    <property type="match status" value="1"/>
</dbReference>
<dbReference type="InterPro" id="IPR027417">
    <property type="entry name" value="P-loop_NTPase"/>
</dbReference>
<dbReference type="Gene3D" id="3.40.50.150">
    <property type="entry name" value="Vaccinia Virus protein VP39"/>
    <property type="match status" value="1"/>
</dbReference>
<evidence type="ECO:0000256" key="2">
    <source>
        <dbReference type="ARBA" id="ARBA00022630"/>
    </source>
</evidence>
<dbReference type="InterPro" id="IPR016166">
    <property type="entry name" value="FAD-bd_PCMH"/>
</dbReference>
<dbReference type="InterPro" id="IPR005919">
    <property type="entry name" value="Pmev_kin_anim"/>
</dbReference>
<dbReference type="Gene3D" id="3.40.50.2020">
    <property type="match status" value="1"/>
</dbReference>
<accession>A0A9W4IJC7</accession>
<dbReference type="Proteomes" id="UP001153618">
    <property type="component" value="Unassembled WGS sequence"/>
</dbReference>
<dbReference type="PROSITE" id="PS51387">
    <property type="entry name" value="FAD_PCMH"/>
    <property type="match status" value="1"/>
</dbReference>
<evidence type="ECO:0000256" key="4">
    <source>
        <dbReference type="ARBA" id="ARBA00023002"/>
    </source>
</evidence>
<dbReference type="InterPro" id="IPR036318">
    <property type="entry name" value="FAD-bd_PCMH-like_sf"/>
</dbReference>
<protein>
    <recommendedName>
        <fullName evidence="5">FAD-binding PCMH-type domain-containing protein</fullName>
    </recommendedName>
</protein>
<dbReference type="CDD" id="cd06223">
    <property type="entry name" value="PRTases_typeI"/>
    <property type="match status" value="1"/>
</dbReference>
<dbReference type="Gene3D" id="3.40.50.300">
    <property type="entry name" value="P-loop containing nucleotide triphosphate hydrolases"/>
    <property type="match status" value="1"/>
</dbReference>
<evidence type="ECO:0000256" key="1">
    <source>
        <dbReference type="ARBA" id="ARBA00005466"/>
    </source>
</evidence>
<dbReference type="SUPFAM" id="SSF53271">
    <property type="entry name" value="PRTase-like"/>
    <property type="match status" value="1"/>
</dbReference>
<keyword evidence="3" id="KW-0274">FAD</keyword>
<evidence type="ECO:0000256" key="3">
    <source>
        <dbReference type="ARBA" id="ARBA00022827"/>
    </source>
</evidence>
<evidence type="ECO:0000259" key="5">
    <source>
        <dbReference type="PROSITE" id="PS51387"/>
    </source>
</evidence>
<name>A0A9W4IJC7_PENOL</name>
<feature type="domain" description="FAD-binding PCMH-type" evidence="5">
    <location>
        <begin position="308"/>
        <end position="499"/>
    </location>
</feature>
<dbReference type="AlphaFoldDB" id="A0A9W4IJC7"/>
<evidence type="ECO:0000313" key="7">
    <source>
        <dbReference type="Proteomes" id="UP001153618"/>
    </source>
</evidence>
<dbReference type="InterPro" id="IPR000836">
    <property type="entry name" value="PRTase_dom"/>
</dbReference>
<evidence type="ECO:0000313" key="6">
    <source>
        <dbReference type="EMBL" id="CAG8293993.1"/>
    </source>
</evidence>